<reference evidence="8" key="2">
    <citation type="submission" date="2017-11" db="EMBL/GenBank/DDBJ databases">
        <authorList>
            <person name="Das S.K."/>
        </authorList>
    </citation>
    <scope>NUCLEOTIDE SEQUENCE</scope>
    <source>
        <strain evidence="8">S4-41</strain>
    </source>
</reference>
<evidence type="ECO:0000313" key="9">
    <source>
        <dbReference type="Proteomes" id="UP001162135"/>
    </source>
</evidence>
<keyword evidence="4 7" id="KW-1133">Transmembrane helix</keyword>
<feature type="transmembrane region" description="Helical" evidence="7">
    <location>
        <begin position="44"/>
        <end position="62"/>
    </location>
</feature>
<feature type="transmembrane region" description="Helical" evidence="7">
    <location>
        <begin position="172"/>
        <end position="192"/>
    </location>
</feature>
<organism evidence="8 9">
    <name type="scientific">Salinicola acroporae</name>
    <dbReference type="NCBI Taxonomy" id="1541440"/>
    <lineage>
        <taxon>Bacteria</taxon>
        <taxon>Pseudomonadati</taxon>
        <taxon>Pseudomonadota</taxon>
        <taxon>Gammaproteobacteria</taxon>
        <taxon>Oceanospirillales</taxon>
        <taxon>Halomonadaceae</taxon>
        <taxon>Salinicola</taxon>
    </lineage>
</organism>
<evidence type="ECO:0000256" key="4">
    <source>
        <dbReference type="ARBA" id="ARBA00022989"/>
    </source>
</evidence>
<keyword evidence="3 7" id="KW-0812">Transmembrane</keyword>
<feature type="compositionally biased region" description="Low complexity" evidence="6">
    <location>
        <begin position="1"/>
        <end position="14"/>
    </location>
</feature>
<comment type="caution">
    <text evidence="8">The sequence shown here is derived from an EMBL/GenBank/DDBJ whole genome shotgun (WGS) entry which is preliminary data.</text>
</comment>
<keyword evidence="5 7" id="KW-0472">Membrane</keyword>
<evidence type="ECO:0000256" key="2">
    <source>
        <dbReference type="ARBA" id="ARBA00022475"/>
    </source>
</evidence>
<dbReference type="InterPro" id="IPR022791">
    <property type="entry name" value="L-PG_synthase/AglD"/>
</dbReference>
<name>A0ABT6I7I9_9GAMM</name>
<feature type="transmembrane region" description="Helical" evidence="7">
    <location>
        <begin position="283"/>
        <end position="302"/>
    </location>
</feature>
<feature type="transmembrane region" description="Helical" evidence="7">
    <location>
        <begin position="198"/>
        <end position="220"/>
    </location>
</feature>
<gene>
    <name evidence="8" type="ORF">CUR86_15545</name>
</gene>
<feature type="transmembrane region" description="Helical" evidence="7">
    <location>
        <begin position="322"/>
        <end position="345"/>
    </location>
</feature>
<dbReference type="Proteomes" id="UP001162135">
    <property type="component" value="Unassembled WGS sequence"/>
</dbReference>
<evidence type="ECO:0000256" key="7">
    <source>
        <dbReference type="SAM" id="Phobius"/>
    </source>
</evidence>
<reference evidence="8" key="1">
    <citation type="journal article" date="2015" name="Antonie Van Leeuwenhoek">
        <title>Comparative 16S rRNA signatures and multilocus sequence analysis for the genus Salinicola and description of Salinicola acroporae sp. nov., isolated from coral Acropora digitifera.</title>
        <authorList>
            <person name="Lepcha R.T."/>
            <person name="Poddar A."/>
            <person name="Schumann P."/>
            <person name="Das S.K."/>
        </authorList>
    </citation>
    <scope>NUCLEOTIDE SEQUENCE</scope>
    <source>
        <strain evidence="8">S4-41</strain>
    </source>
</reference>
<dbReference type="EMBL" id="PGFS01000001">
    <property type="protein sequence ID" value="MDH4573700.1"/>
    <property type="molecule type" value="Genomic_DNA"/>
</dbReference>
<dbReference type="Pfam" id="PF03706">
    <property type="entry name" value="LPG_synthase_TM"/>
    <property type="match status" value="1"/>
</dbReference>
<evidence type="ECO:0000256" key="5">
    <source>
        <dbReference type="ARBA" id="ARBA00023136"/>
    </source>
</evidence>
<evidence type="ECO:0000256" key="6">
    <source>
        <dbReference type="SAM" id="MobiDB-lite"/>
    </source>
</evidence>
<evidence type="ECO:0000313" key="8">
    <source>
        <dbReference type="EMBL" id="MDH4573700.1"/>
    </source>
</evidence>
<feature type="transmembrane region" description="Helical" evidence="7">
    <location>
        <begin position="74"/>
        <end position="95"/>
    </location>
</feature>
<dbReference type="PANTHER" id="PTHR40277">
    <property type="entry name" value="BLL5419 PROTEIN"/>
    <property type="match status" value="1"/>
</dbReference>
<evidence type="ECO:0000256" key="3">
    <source>
        <dbReference type="ARBA" id="ARBA00022692"/>
    </source>
</evidence>
<evidence type="ECO:0000256" key="1">
    <source>
        <dbReference type="ARBA" id="ARBA00004651"/>
    </source>
</evidence>
<accession>A0ABT6I7I9</accession>
<proteinExistence type="predicted"/>
<keyword evidence="9" id="KW-1185">Reference proteome</keyword>
<dbReference type="PANTHER" id="PTHR40277:SF1">
    <property type="entry name" value="BLL5419 PROTEIN"/>
    <property type="match status" value="1"/>
</dbReference>
<sequence>MAWPPSRRPAAWPSDVDRGSSGPAGDPVRRNAPRSASVNRWLSPWLRLAVTLALLGVLAWRLDTGQLLERLMALSPAWVALAVLLGLPQIAISAWRWRMTAHRVGIALRWPTAIREYYLATFLNQVLPGGVLGDAARAWRHGNTPTNASGDQPSPSGPALRAVIIERASGQVALLLVAVTAVSLSPALRHGIVQAWQTWATTLAWLLLAALLLVGIIVGVSRRRRGRALATFGRDIRRALLTASVWPAQLVSSLLVIATYVAVFLCAAQALGLQRPLWQLLPLIPPLLMAMAIPLTVAGWGLREGAAAVIWPLAGLPAQEGVALSVAYGLLVLAASLPGLGVLLWDRRGNRAVSLRRKLVSEGNPG</sequence>
<feature type="transmembrane region" description="Helical" evidence="7">
    <location>
        <begin position="240"/>
        <end position="271"/>
    </location>
</feature>
<keyword evidence="2" id="KW-1003">Cell membrane</keyword>
<feature type="region of interest" description="Disordered" evidence="6">
    <location>
        <begin position="1"/>
        <end position="32"/>
    </location>
</feature>
<comment type="subcellular location">
    <subcellularLocation>
        <location evidence="1">Cell membrane</location>
        <topology evidence="1">Multi-pass membrane protein</topology>
    </subcellularLocation>
</comment>
<protein>
    <submittedName>
        <fullName evidence="8">Lysylphosphatidylglycerol synthetase family protein</fullName>
    </submittedName>
</protein>